<sequence length="166" mass="18770">MEQELARRPHSPITSGFEWLDRLISVATHPASQEPGRGDHPTGFRRIGEATERSTANSTTPYPDVNEMRRDEPPSIPLYVTLPRSRFSSSSSATFIGSRGWLHPLLRSILRESIRLSQINSARLTPLVQARTLIRANESRHDFADNDTGAYDAIYRYTDVHKTINI</sequence>
<dbReference type="GeneID" id="112494432"/>
<evidence type="ECO:0000256" key="1">
    <source>
        <dbReference type="SAM" id="MobiDB-lite"/>
    </source>
</evidence>
<gene>
    <name evidence="3" type="primary">LOC112494432</name>
</gene>
<protein>
    <submittedName>
        <fullName evidence="3">Uncharacterized protein LOC112494432</fullName>
    </submittedName>
</protein>
<proteinExistence type="predicted"/>
<dbReference type="AlphaFoldDB" id="A0AAJ7RI31"/>
<dbReference type="KEGG" id="ccin:112494432"/>
<reference evidence="3" key="1">
    <citation type="submission" date="2025-08" db="UniProtKB">
        <authorList>
            <consortium name="RefSeq"/>
        </authorList>
    </citation>
    <scope>IDENTIFICATION</scope>
</reference>
<keyword evidence="2" id="KW-1185">Reference proteome</keyword>
<accession>A0AAJ7RI31</accession>
<evidence type="ECO:0000313" key="3">
    <source>
        <dbReference type="RefSeq" id="XP_024941350.1"/>
    </source>
</evidence>
<feature type="compositionally biased region" description="Basic and acidic residues" evidence="1">
    <location>
        <begin position="36"/>
        <end position="52"/>
    </location>
</feature>
<feature type="region of interest" description="Disordered" evidence="1">
    <location>
        <begin position="28"/>
        <end position="72"/>
    </location>
</feature>
<organism evidence="2 3">
    <name type="scientific">Cephus cinctus</name>
    <name type="common">Wheat stem sawfly</name>
    <dbReference type="NCBI Taxonomy" id="211228"/>
    <lineage>
        <taxon>Eukaryota</taxon>
        <taxon>Metazoa</taxon>
        <taxon>Ecdysozoa</taxon>
        <taxon>Arthropoda</taxon>
        <taxon>Hexapoda</taxon>
        <taxon>Insecta</taxon>
        <taxon>Pterygota</taxon>
        <taxon>Neoptera</taxon>
        <taxon>Endopterygota</taxon>
        <taxon>Hymenoptera</taxon>
        <taxon>Cephoidea</taxon>
        <taxon>Cephidae</taxon>
        <taxon>Cephus</taxon>
    </lineage>
</organism>
<dbReference type="RefSeq" id="XP_024941350.1">
    <property type="nucleotide sequence ID" value="XM_025085582.1"/>
</dbReference>
<dbReference type="Proteomes" id="UP000694920">
    <property type="component" value="Unplaced"/>
</dbReference>
<name>A0AAJ7RI31_CEPCN</name>
<evidence type="ECO:0000313" key="2">
    <source>
        <dbReference type="Proteomes" id="UP000694920"/>
    </source>
</evidence>